<dbReference type="EMBL" id="CABPSI010000001">
    <property type="protein sequence ID" value="VVD65398.1"/>
    <property type="molecule type" value="Genomic_DNA"/>
</dbReference>
<dbReference type="PANTHER" id="PTHR22939:SF130">
    <property type="entry name" value="PERIPLASMIC SERINE ENDOPROTEASE DEGP-LIKE-RELATED"/>
    <property type="match status" value="1"/>
</dbReference>
<reference evidence="13 14" key="1">
    <citation type="submission" date="2019-08" db="EMBL/GenBank/DDBJ databases">
        <authorList>
            <person name="Peeters C."/>
        </authorList>
    </citation>
    <scope>NUCLEOTIDE SEQUENCE [LARGE SCALE GENOMIC DNA]</scope>
    <source>
        <strain evidence="13 14">LMG 31115</strain>
    </source>
</reference>
<dbReference type="Pfam" id="PF13365">
    <property type="entry name" value="Trypsin_2"/>
    <property type="match status" value="1"/>
</dbReference>
<evidence type="ECO:0000256" key="7">
    <source>
        <dbReference type="ARBA" id="ARBA00022764"/>
    </source>
</evidence>
<evidence type="ECO:0000256" key="2">
    <source>
        <dbReference type="ARBA" id="ARBA00004418"/>
    </source>
</evidence>
<comment type="similarity">
    <text evidence="3">Belongs to the peptidase S1C family.</text>
</comment>
<keyword evidence="6" id="KW-0645">Protease</keyword>
<dbReference type="SMART" id="SM00228">
    <property type="entry name" value="PDZ"/>
    <property type="match status" value="1"/>
</dbReference>
<keyword evidence="7" id="KW-0574">Periplasm</keyword>
<dbReference type="Gene3D" id="2.40.10.120">
    <property type="match status" value="1"/>
</dbReference>
<dbReference type="PANTHER" id="PTHR22939">
    <property type="entry name" value="SERINE PROTEASE FAMILY S1C HTRA-RELATED"/>
    <property type="match status" value="1"/>
</dbReference>
<comment type="subcellular location">
    <subcellularLocation>
        <location evidence="2">Periplasm</location>
    </subcellularLocation>
</comment>
<dbReference type="GO" id="GO:0042597">
    <property type="term" value="C:periplasmic space"/>
    <property type="evidence" value="ECO:0007669"/>
    <property type="project" value="UniProtKB-SubCell"/>
</dbReference>
<dbReference type="PRINTS" id="PR00834">
    <property type="entry name" value="PROTEASES2C"/>
</dbReference>
<evidence type="ECO:0000256" key="6">
    <source>
        <dbReference type="ARBA" id="ARBA00022670"/>
    </source>
</evidence>
<comment type="catalytic activity">
    <reaction evidence="1">
        <text>Acts on substrates that are at least partially unfolded. The cleavage site P1 residue is normally between a pair of hydrophobic residues, such as Val-|-Val.</text>
        <dbReference type="EC" id="3.4.21.107"/>
    </reaction>
</comment>
<evidence type="ECO:0000256" key="9">
    <source>
        <dbReference type="ARBA" id="ARBA00022825"/>
    </source>
</evidence>
<evidence type="ECO:0000256" key="10">
    <source>
        <dbReference type="ARBA" id="ARBA00023016"/>
    </source>
</evidence>
<dbReference type="SUPFAM" id="SSF50156">
    <property type="entry name" value="PDZ domain-like"/>
    <property type="match status" value="1"/>
</dbReference>
<dbReference type="Pfam" id="PF13180">
    <property type="entry name" value="PDZ_2"/>
    <property type="match status" value="1"/>
</dbReference>
<dbReference type="InterPro" id="IPR036034">
    <property type="entry name" value="PDZ_sf"/>
</dbReference>
<protein>
    <recommendedName>
        <fullName evidence="5">Probable periplasmic serine endoprotease DegP-like</fullName>
        <ecNumber evidence="4">3.4.21.107</ecNumber>
    </recommendedName>
    <alternativeName>
        <fullName evidence="11">Protease Do</fullName>
    </alternativeName>
</protein>
<gene>
    <name evidence="13" type="ORF">PIN31115_00309</name>
</gene>
<evidence type="ECO:0000256" key="4">
    <source>
        <dbReference type="ARBA" id="ARBA00013035"/>
    </source>
</evidence>
<evidence type="ECO:0000256" key="1">
    <source>
        <dbReference type="ARBA" id="ARBA00001772"/>
    </source>
</evidence>
<proteinExistence type="inferred from homology"/>
<keyword evidence="9" id="KW-0720">Serine protease</keyword>
<evidence type="ECO:0000256" key="5">
    <source>
        <dbReference type="ARBA" id="ARBA00013958"/>
    </source>
</evidence>
<keyword evidence="8" id="KW-0378">Hydrolase</keyword>
<evidence type="ECO:0000259" key="12">
    <source>
        <dbReference type="PROSITE" id="PS50106"/>
    </source>
</evidence>
<dbReference type="Proteomes" id="UP000333828">
    <property type="component" value="Unassembled WGS sequence"/>
</dbReference>
<dbReference type="EC" id="3.4.21.107" evidence="4"/>
<dbReference type="InterPro" id="IPR009003">
    <property type="entry name" value="Peptidase_S1_PA"/>
</dbReference>
<dbReference type="AlphaFoldDB" id="A0A5E4RU34"/>
<sequence>MSTDKHRYGRIAAGIAVLTTTVAGMALAPSDAGAGVWPVPAATAPASTPAGDSAAPQAPNFSSIVSRYGPAVVHIDAVAGRGSASLGSGFIVSSDGFIFTNNHVIKGAEQVSVKLTDGRTFDARVVRADPAVDVAVLKVDGRGLPVVKIGNPDDSKTGEWVAAIGSPYGLDNTVTSGIISNKARTMSENNPVKFIQTDVPVNPGNSGGPLFNLKGEVIGINSMIYSRTGGFQGLSFAIPIDVAMRIKDRAPRDARSPLPSSPASHGRLGIAIRTLTPDLADALALPSTRGALVIKVEADSPAQAAGLAAGDVVVAFNDRAIASPDVLARYVAAQAPGATCKLVVYRDGEVVTVRASLS</sequence>
<dbReference type="InterPro" id="IPR001478">
    <property type="entry name" value="PDZ"/>
</dbReference>
<dbReference type="GO" id="GO:0006508">
    <property type="term" value="P:proteolysis"/>
    <property type="evidence" value="ECO:0007669"/>
    <property type="project" value="UniProtKB-KW"/>
</dbReference>
<evidence type="ECO:0000256" key="8">
    <source>
        <dbReference type="ARBA" id="ARBA00022801"/>
    </source>
</evidence>
<evidence type="ECO:0000313" key="14">
    <source>
        <dbReference type="Proteomes" id="UP000333828"/>
    </source>
</evidence>
<evidence type="ECO:0000313" key="13">
    <source>
        <dbReference type="EMBL" id="VVD65398.1"/>
    </source>
</evidence>
<dbReference type="InterPro" id="IPR001940">
    <property type="entry name" value="Peptidase_S1C"/>
</dbReference>
<dbReference type="RefSeq" id="WP_254439386.1">
    <property type="nucleotide sequence ID" value="NZ_CABPSI010000001.1"/>
</dbReference>
<dbReference type="SUPFAM" id="SSF50494">
    <property type="entry name" value="Trypsin-like serine proteases"/>
    <property type="match status" value="1"/>
</dbReference>
<keyword evidence="10" id="KW-0346">Stress response</keyword>
<evidence type="ECO:0000256" key="3">
    <source>
        <dbReference type="ARBA" id="ARBA00010541"/>
    </source>
</evidence>
<keyword evidence="14" id="KW-1185">Reference proteome</keyword>
<dbReference type="GO" id="GO:0004252">
    <property type="term" value="F:serine-type endopeptidase activity"/>
    <property type="evidence" value="ECO:0007669"/>
    <property type="project" value="InterPro"/>
</dbReference>
<dbReference type="PROSITE" id="PS50106">
    <property type="entry name" value="PDZ"/>
    <property type="match status" value="1"/>
</dbReference>
<accession>A0A5E4RU34</accession>
<evidence type="ECO:0000256" key="11">
    <source>
        <dbReference type="ARBA" id="ARBA00032850"/>
    </source>
</evidence>
<dbReference type="Gene3D" id="2.30.42.10">
    <property type="match status" value="1"/>
</dbReference>
<name>A0A5E4RU34_9BURK</name>
<organism evidence="13 14">
    <name type="scientific">Pandoraea iniqua</name>
    <dbReference type="NCBI Taxonomy" id="2508288"/>
    <lineage>
        <taxon>Bacteria</taxon>
        <taxon>Pseudomonadati</taxon>
        <taxon>Pseudomonadota</taxon>
        <taxon>Betaproteobacteria</taxon>
        <taxon>Burkholderiales</taxon>
        <taxon>Burkholderiaceae</taxon>
        <taxon>Pandoraea</taxon>
    </lineage>
</organism>
<feature type="domain" description="PDZ" evidence="12">
    <location>
        <begin position="264"/>
        <end position="321"/>
    </location>
</feature>